<keyword evidence="9" id="KW-0645">Protease</keyword>
<keyword evidence="9" id="KW-0378">Hydrolase</keyword>
<dbReference type="Pfam" id="PF01145">
    <property type="entry name" value="Band_7"/>
    <property type="match status" value="1"/>
</dbReference>
<dbReference type="GO" id="GO:0016020">
    <property type="term" value="C:membrane"/>
    <property type="evidence" value="ECO:0007669"/>
    <property type="project" value="UniProtKB-SubCell"/>
</dbReference>
<dbReference type="RefSeq" id="WP_107865776.1">
    <property type="nucleotide sequence ID" value="NZ_QAON01000008.1"/>
</dbReference>
<name>A0A2T5IYX8_9GAMM</name>
<dbReference type="NCBIfam" id="TIGR01932">
    <property type="entry name" value="hflC"/>
    <property type="match status" value="1"/>
</dbReference>
<proteinExistence type="inferred from homology"/>
<comment type="caution">
    <text evidence="9">The sequence shown here is derived from an EMBL/GenBank/DDBJ whole genome shotgun (WGS) entry which is preliminary data.</text>
</comment>
<dbReference type="EMBL" id="QAON01000008">
    <property type="protein sequence ID" value="PTQ89131.1"/>
    <property type="molecule type" value="Genomic_DNA"/>
</dbReference>
<dbReference type="GO" id="GO:0006508">
    <property type="term" value="P:proteolysis"/>
    <property type="evidence" value="ECO:0007669"/>
    <property type="project" value="UniProtKB-KW"/>
</dbReference>
<dbReference type="AlphaFoldDB" id="A0A2T5IYX8"/>
<evidence type="ECO:0000313" key="9">
    <source>
        <dbReference type="EMBL" id="PTQ89131.1"/>
    </source>
</evidence>
<evidence type="ECO:0000256" key="3">
    <source>
        <dbReference type="ARBA" id="ARBA00022692"/>
    </source>
</evidence>
<evidence type="ECO:0000256" key="2">
    <source>
        <dbReference type="ARBA" id="ARBA00007862"/>
    </source>
</evidence>
<dbReference type="OrthoDB" id="9809197at2"/>
<dbReference type="PANTHER" id="PTHR42911:SF1">
    <property type="entry name" value="MODULATOR OF FTSH PROTEASE HFLC"/>
    <property type="match status" value="1"/>
</dbReference>
<keyword evidence="4" id="KW-1133">Transmembrane helix</keyword>
<comment type="subcellular location">
    <subcellularLocation>
        <location evidence="1">Membrane</location>
        <topology evidence="1">Single-pass membrane protein</topology>
    </subcellularLocation>
</comment>
<sequence length="289" mass="33370">MTPRMMQLLSIVFLGLSVLSSSVYTIRESQRGVLVQFGEIIESNIGAGIGLKVPFMHEIKKFDTRTQVTDSERTEYLTQENKFLIVDAYVLWKIIDVKKYYTVTGGDFKKAEILLMTRVKDSLKNKVSERTVQEVVAGQRDQMMQQLTTEANQISQKEFGIQVVDVRVKRVDFPETISESIYNRMRTEREREAREHRSQGNELAEKIQADADREQRVLLSDAYRQAEILRGEGDAQAAAISAAAFGKDAEFYRFYRSMQAYRQSFNKPNDVMVLKGDSEFLRYMRQPNK</sequence>
<evidence type="ECO:0000256" key="5">
    <source>
        <dbReference type="ARBA" id="ARBA00023136"/>
    </source>
</evidence>
<feature type="domain" description="Band 7" evidence="8">
    <location>
        <begin position="21"/>
        <end position="185"/>
    </location>
</feature>
<evidence type="ECO:0000256" key="1">
    <source>
        <dbReference type="ARBA" id="ARBA00004167"/>
    </source>
</evidence>
<protein>
    <recommendedName>
        <fullName evidence="6">Protein HflC</fullName>
    </recommendedName>
</protein>
<dbReference type="PIRSF" id="PIRSF005651">
    <property type="entry name" value="HflC"/>
    <property type="match status" value="1"/>
</dbReference>
<evidence type="ECO:0000259" key="8">
    <source>
        <dbReference type="SMART" id="SM00244"/>
    </source>
</evidence>
<keyword evidence="3" id="KW-0812">Transmembrane</keyword>
<organism evidence="9 10">
    <name type="scientific">Agitococcus lubricus</name>
    <dbReference type="NCBI Taxonomy" id="1077255"/>
    <lineage>
        <taxon>Bacteria</taxon>
        <taxon>Pseudomonadati</taxon>
        <taxon>Pseudomonadota</taxon>
        <taxon>Gammaproteobacteria</taxon>
        <taxon>Moraxellales</taxon>
        <taxon>Moraxellaceae</taxon>
        <taxon>Agitococcus</taxon>
    </lineage>
</organism>
<reference evidence="9 10" key="1">
    <citation type="submission" date="2018-04" db="EMBL/GenBank/DDBJ databases">
        <title>Genomic Encyclopedia of Archaeal and Bacterial Type Strains, Phase II (KMG-II): from individual species to whole genera.</title>
        <authorList>
            <person name="Goeker M."/>
        </authorList>
    </citation>
    <scope>NUCLEOTIDE SEQUENCE [LARGE SCALE GENOMIC DNA]</scope>
    <source>
        <strain evidence="9 10">DSM 5822</strain>
    </source>
</reference>
<dbReference type="InterPro" id="IPR036013">
    <property type="entry name" value="Band_7/SPFH_dom_sf"/>
</dbReference>
<comment type="similarity">
    <text evidence="2 6">Belongs to the band 7/mec-2 family. HflC subfamily.</text>
</comment>
<dbReference type="InterPro" id="IPR001107">
    <property type="entry name" value="Band_7"/>
</dbReference>
<dbReference type="GO" id="GO:0008233">
    <property type="term" value="F:peptidase activity"/>
    <property type="evidence" value="ECO:0007669"/>
    <property type="project" value="UniProtKB-KW"/>
</dbReference>
<evidence type="ECO:0000256" key="4">
    <source>
        <dbReference type="ARBA" id="ARBA00022989"/>
    </source>
</evidence>
<evidence type="ECO:0000313" key="10">
    <source>
        <dbReference type="Proteomes" id="UP000244223"/>
    </source>
</evidence>
<dbReference type="InterPro" id="IPR010200">
    <property type="entry name" value="HflC"/>
</dbReference>
<dbReference type="SUPFAM" id="SSF117892">
    <property type="entry name" value="Band 7/SPFH domain"/>
    <property type="match status" value="1"/>
</dbReference>
<feature type="region of interest" description="Disordered" evidence="7">
    <location>
        <begin position="188"/>
        <end position="207"/>
    </location>
</feature>
<evidence type="ECO:0000256" key="6">
    <source>
        <dbReference type="PIRNR" id="PIRNR005651"/>
    </source>
</evidence>
<keyword evidence="5" id="KW-0472">Membrane</keyword>
<keyword evidence="10" id="KW-1185">Reference proteome</keyword>
<dbReference type="Gene3D" id="3.30.479.30">
    <property type="entry name" value="Band 7 domain"/>
    <property type="match status" value="1"/>
</dbReference>
<dbReference type="Proteomes" id="UP000244223">
    <property type="component" value="Unassembled WGS sequence"/>
</dbReference>
<comment type="function">
    <text evidence="6">HflC and HflK could regulate a protease.</text>
</comment>
<gene>
    <name evidence="9" type="ORF">C8N29_10810</name>
</gene>
<dbReference type="SMART" id="SM00244">
    <property type="entry name" value="PHB"/>
    <property type="match status" value="1"/>
</dbReference>
<dbReference type="CDD" id="cd03405">
    <property type="entry name" value="SPFH_HflC"/>
    <property type="match status" value="1"/>
</dbReference>
<evidence type="ECO:0000256" key="7">
    <source>
        <dbReference type="SAM" id="MobiDB-lite"/>
    </source>
</evidence>
<accession>A0A2T5IYX8</accession>
<dbReference type="PANTHER" id="PTHR42911">
    <property type="entry name" value="MODULATOR OF FTSH PROTEASE HFLC"/>
    <property type="match status" value="1"/>
</dbReference>